<dbReference type="Gene3D" id="2.160.10.10">
    <property type="entry name" value="Hexapeptide repeat proteins"/>
    <property type="match status" value="1"/>
</dbReference>
<keyword evidence="2" id="KW-0808">Transferase</keyword>
<comment type="similarity">
    <text evidence="1">Belongs to the transferase hexapeptide repeat family.</text>
</comment>
<dbReference type="EMBL" id="VUMW01000001">
    <property type="protein sequence ID" value="MST78897.1"/>
    <property type="molecule type" value="Genomic_DNA"/>
</dbReference>
<gene>
    <name evidence="4" type="ORF">FYJ61_00025</name>
</gene>
<dbReference type="AlphaFoldDB" id="A0A844FKK3"/>
<dbReference type="InterPro" id="IPR011004">
    <property type="entry name" value="Trimer_LpxA-like_sf"/>
</dbReference>
<dbReference type="PANTHER" id="PTHR23416:SF23">
    <property type="entry name" value="ACETYLTRANSFERASE C18B11.09C-RELATED"/>
    <property type="match status" value="1"/>
</dbReference>
<dbReference type="GO" id="GO:0008374">
    <property type="term" value="F:O-acyltransferase activity"/>
    <property type="evidence" value="ECO:0007669"/>
    <property type="project" value="TreeGrafter"/>
</dbReference>
<dbReference type="PROSITE" id="PS00101">
    <property type="entry name" value="HEXAPEP_TRANSFERASES"/>
    <property type="match status" value="1"/>
</dbReference>
<name>A0A844FKK3_9LACO</name>
<evidence type="ECO:0000256" key="3">
    <source>
        <dbReference type="ARBA" id="ARBA00022737"/>
    </source>
</evidence>
<organism evidence="4 5">
    <name type="scientific">Lactobacillus equicursoris</name>
    <dbReference type="NCBI Taxonomy" id="420645"/>
    <lineage>
        <taxon>Bacteria</taxon>
        <taxon>Bacillati</taxon>
        <taxon>Bacillota</taxon>
        <taxon>Bacilli</taxon>
        <taxon>Lactobacillales</taxon>
        <taxon>Lactobacillaceae</taxon>
        <taxon>Lactobacillus</taxon>
    </lineage>
</organism>
<dbReference type="InterPro" id="IPR051159">
    <property type="entry name" value="Hexapeptide_acetyltransf"/>
</dbReference>
<evidence type="ECO:0000256" key="2">
    <source>
        <dbReference type="ARBA" id="ARBA00022679"/>
    </source>
</evidence>
<evidence type="ECO:0000256" key="1">
    <source>
        <dbReference type="ARBA" id="ARBA00007274"/>
    </source>
</evidence>
<reference evidence="4 5" key="1">
    <citation type="submission" date="2019-08" db="EMBL/GenBank/DDBJ databases">
        <title>In-depth cultivation of the pig gut microbiome towards novel bacterial diversity and tailored functional studies.</title>
        <authorList>
            <person name="Wylensek D."/>
            <person name="Hitch T.C.A."/>
            <person name="Clavel T."/>
        </authorList>
    </citation>
    <scope>NUCLEOTIDE SEQUENCE [LARGE SCALE GENOMIC DNA]</scope>
    <source>
        <strain evidence="4 5">WCA-470BD-2E</strain>
    </source>
</reference>
<accession>A0A844FKK3</accession>
<dbReference type="PANTHER" id="PTHR23416">
    <property type="entry name" value="SIALIC ACID SYNTHASE-RELATED"/>
    <property type="match status" value="1"/>
</dbReference>
<dbReference type="RefSeq" id="WP_154486124.1">
    <property type="nucleotide sequence ID" value="NZ_VUMW01000001.1"/>
</dbReference>
<proteinExistence type="inferred from homology"/>
<protein>
    <submittedName>
        <fullName evidence="4">Nodulation protein L</fullName>
    </submittedName>
</protein>
<dbReference type="Proteomes" id="UP000452141">
    <property type="component" value="Unassembled WGS sequence"/>
</dbReference>
<sequence>MNELDKMKSGQAYHLTAPEVLYDQEAGIRWTDEYAEGNNLDRPAQLLRLKLHLGALGDYASVEPGFSCQHGPNIQIGQHFFAQKNLTIIDSAAVTIGDYVQLGPGCLITSIQLPRSKKERRERLARALPVTIGSDVALGARVTVLPGVTIGDNVIVEAGAVVASDLPANCVAAGIPARKIADLDPQN</sequence>
<dbReference type="InterPro" id="IPR018357">
    <property type="entry name" value="Hexapep_transf_CS"/>
</dbReference>
<comment type="caution">
    <text evidence="4">The sequence shown here is derived from an EMBL/GenBank/DDBJ whole genome shotgun (WGS) entry which is preliminary data.</text>
</comment>
<dbReference type="Pfam" id="PF00132">
    <property type="entry name" value="Hexapep"/>
    <property type="match status" value="1"/>
</dbReference>
<keyword evidence="3" id="KW-0677">Repeat</keyword>
<dbReference type="InterPro" id="IPR001451">
    <property type="entry name" value="Hexapep"/>
</dbReference>
<evidence type="ECO:0000313" key="5">
    <source>
        <dbReference type="Proteomes" id="UP000452141"/>
    </source>
</evidence>
<evidence type="ECO:0000313" key="4">
    <source>
        <dbReference type="EMBL" id="MST78897.1"/>
    </source>
</evidence>
<dbReference type="SUPFAM" id="SSF51161">
    <property type="entry name" value="Trimeric LpxA-like enzymes"/>
    <property type="match status" value="1"/>
</dbReference>